<keyword evidence="16" id="KW-1185">Reference proteome</keyword>
<sequence length="457" mass="48734">MKKDAKKTASELLTLFEGKDNIASVTHCATRLRIELKDDRVIDDKAVTQVDDVVGYFAKSGQHQVILGTGYVNKVYEEFAQMCAGKTEENQVDGPKEPLNFQQVTKMISDIFIPIIPVLLATGILMGLRGLLINGFGLQIPENIDQIFSVLTDTAYTFIPVLVCWSAVKKFGGSPIIGIVLGLMLVSPILPNKWDVVNGLVDPIQFGLGSLDLTITGYQSSVLPPLFLGFFAARLEVKLHQVIPVILDLLIVPFLTLLTSLLLGLFIVGPLLSLVESGLTNFVLAALQLPYGIGGIVYGGGIQLLCAVGMHHTITPIIVSLYTQTGVDYINPLGSAAIAGQLGAGLAMVMLQKNRVQRGKMIPALIPALFGISEPVMYGLNFPKIKPFLMGCVGGAAGGAFAGVIQLAAKGTGASMLPGMLLYLDGGLFPYLMVLAISVGVAYVGTYLLMRKEPAEA</sequence>
<feature type="transmembrane region" description="Helical" evidence="12">
    <location>
        <begin position="329"/>
        <end position="351"/>
    </location>
</feature>
<keyword evidence="8" id="KW-0418">Kinase</keyword>
<dbReference type="PANTHER" id="PTHR30175:SF7">
    <property type="entry name" value="NEGATIVE REGULATOR OF SACY ACTIVITY"/>
    <property type="match status" value="1"/>
</dbReference>
<comment type="subcellular location">
    <subcellularLocation>
        <location evidence="1">Cell membrane</location>
        <topology evidence="1">Multi-pass membrane protein</topology>
    </subcellularLocation>
</comment>
<accession>A0ABV9MWH9</accession>
<keyword evidence="3" id="KW-1003">Cell membrane</keyword>
<evidence type="ECO:0000256" key="1">
    <source>
        <dbReference type="ARBA" id="ARBA00004651"/>
    </source>
</evidence>
<reference evidence="16" key="1">
    <citation type="journal article" date="2019" name="Int. J. Syst. Evol. Microbiol.">
        <title>The Global Catalogue of Microorganisms (GCM) 10K type strain sequencing project: providing services to taxonomists for standard genome sequencing and annotation.</title>
        <authorList>
            <consortium name="The Broad Institute Genomics Platform"/>
            <consortium name="The Broad Institute Genome Sequencing Center for Infectious Disease"/>
            <person name="Wu L."/>
            <person name="Ma J."/>
        </authorList>
    </citation>
    <scope>NUCLEOTIDE SEQUENCE [LARGE SCALE GENOMIC DNA]</scope>
    <source>
        <strain evidence="16">CGMCC 1.19032</strain>
    </source>
</reference>
<keyword evidence="10 12" id="KW-0472">Membrane</keyword>
<dbReference type="Pfam" id="PF00367">
    <property type="entry name" value="PTS_EIIB"/>
    <property type="match status" value="1"/>
</dbReference>
<feature type="transmembrane region" description="Helical" evidence="12">
    <location>
        <begin position="147"/>
        <end position="168"/>
    </location>
</feature>
<evidence type="ECO:0000256" key="5">
    <source>
        <dbReference type="ARBA" id="ARBA00022679"/>
    </source>
</evidence>
<feature type="transmembrane region" description="Helical" evidence="12">
    <location>
        <begin position="214"/>
        <end position="233"/>
    </location>
</feature>
<feature type="transmembrane region" description="Helical" evidence="12">
    <location>
        <begin position="245"/>
        <end position="272"/>
    </location>
</feature>
<dbReference type="CDD" id="cd00212">
    <property type="entry name" value="PTS_IIB_glc"/>
    <property type="match status" value="1"/>
</dbReference>
<gene>
    <name evidence="15" type="ORF">ACFO5I_07040</name>
</gene>
<evidence type="ECO:0000256" key="4">
    <source>
        <dbReference type="ARBA" id="ARBA00022597"/>
    </source>
</evidence>
<keyword evidence="9 12" id="KW-1133">Transmembrane helix</keyword>
<evidence type="ECO:0000256" key="12">
    <source>
        <dbReference type="SAM" id="Phobius"/>
    </source>
</evidence>
<feature type="transmembrane region" description="Helical" evidence="12">
    <location>
        <begin position="429"/>
        <end position="450"/>
    </location>
</feature>
<evidence type="ECO:0000256" key="7">
    <source>
        <dbReference type="ARBA" id="ARBA00022692"/>
    </source>
</evidence>
<evidence type="ECO:0000256" key="11">
    <source>
        <dbReference type="PROSITE-ProRule" id="PRU00421"/>
    </source>
</evidence>
<dbReference type="SUPFAM" id="SSF55604">
    <property type="entry name" value="Glucose permease domain IIB"/>
    <property type="match status" value="1"/>
</dbReference>
<keyword evidence="5" id="KW-0808">Transferase</keyword>
<dbReference type="Gene3D" id="3.30.1360.60">
    <property type="entry name" value="Glucose permease domain IIB"/>
    <property type="match status" value="1"/>
</dbReference>
<dbReference type="EMBL" id="JBHSGS010000040">
    <property type="protein sequence ID" value="MFC4719486.1"/>
    <property type="molecule type" value="Genomic_DNA"/>
</dbReference>
<feature type="transmembrane region" description="Helical" evidence="12">
    <location>
        <begin position="388"/>
        <end position="409"/>
    </location>
</feature>
<feature type="domain" description="PTS EIIC type-1" evidence="14">
    <location>
        <begin position="106"/>
        <end position="457"/>
    </location>
</feature>
<evidence type="ECO:0000313" key="16">
    <source>
        <dbReference type="Proteomes" id="UP001595969"/>
    </source>
</evidence>
<feature type="active site" description="Phosphocysteine intermediate; for EIIB activity" evidence="11">
    <location>
        <position position="28"/>
    </location>
</feature>
<dbReference type="InterPro" id="IPR050558">
    <property type="entry name" value="PTS_Sugar-Specific_Components"/>
</dbReference>
<dbReference type="InterPro" id="IPR013013">
    <property type="entry name" value="PTS_EIIC_1"/>
</dbReference>
<feature type="transmembrane region" description="Helical" evidence="12">
    <location>
        <begin position="278"/>
        <end position="297"/>
    </location>
</feature>
<keyword evidence="7 12" id="KW-0812">Transmembrane</keyword>
<evidence type="ECO:0000256" key="8">
    <source>
        <dbReference type="ARBA" id="ARBA00022777"/>
    </source>
</evidence>
<dbReference type="Pfam" id="PF02378">
    <property type="entry name" value="PTS_EIIC"/>
    <property type="match status" value="1"/>
</dbReference>
<feature type="transmembrane region" description="Helical" evidence="12">
    <location>
        <begin position="175"/>
        <end position="194"/>
    </location>
</feature>
<proteinExistence type="predicted"/>
<name>A0ABV9MWH9_9ENTE</name>
<evidence type="ECO:0000256" key="2">
    <source>
        <dbReference type="ARBA" id="ARBA00022448"/>
    </source>
</evidence>
<keyword evidence="4" id="KW-0762">Sugar transport</keyword>
<organism evidence="15 16">
    <name type="scientific">Enterococcus lemanii</name>
    <dbReference type="NCBI Taxonomy" id="1159752"/>
    <lineage>
        <taxon>Bacteria</taxon>
        <taxon>Bacillati</taxon>
        <taxon>Bacillota</taxon>
        <taxon>Bacilli</taxon>
        <taxon>Lactobacillales</taxon>
        <taxon>Enterococcaceae</taxon>
        <taxon>Enterococcus</taxon>
    </lineage>
</organism>
<evidence type="ECO:0000256" key="6">
    <source>
        <dbReference type="ARBA" id="ARBA00022683"/>
    </source>
</evidence>
<feature type="transmembrane region" description="Helical" evidence="12">
    <location>
        <begin position="111"/>
        <end position="132"/>
    </location>
</feature>
<evidence type="ECO:0000313" key="15">
    <source>
        <dbReference type="EMBL" id="MFC4719486.1"/>
    </source>
</evidence>
<keyword evidence="6" id="KW-0598">Phosphotransferase system</keyword>
<evidence type="ECO:0000256" key="3">
    <source>
        <dbReference type="ARBA" id="ARBA00022475"/>
    </source>
</evidence>
<keyword evidence="2" id="KW-0813">Transport</keyword>
<dbReference type="Proteomes" id="UP001595969">
    <property type="component" value="Unassembled WGS sequence"/>
</dbReference>
<dbReference type="RefSeq" id="WP_204653138.1">
    <property type="nucleotide sequence ID" value="NZ_JAFBFD010000005.1"/>
</dbReference>
<dbReference type="InterPro" id="IPR018113">
    <property type="entry name" value="PTrfase_EIIB_Cys"/>
</dbReference>
<evidence type="ECO:0000259" key="14">
    <source>
        <dbReference type="PROSITE" id="PS51103"/>
    </source>
</evidence>
<dbReference type="InterPro" id="IPR036878">
    <property type="entry name" value="Glu_permease_IIB"/>
</dbReference>
<dbReference type="PROSITE" id="PS51098">
    <property type="entry name" value="PTS_EIIB_TYPE_1"/>
    <property type="match status" value="1"/>
</dbReference>
<dbReference type="PROSITE" id="PS01035">
    <property type="entry name" value="PTS_EIIB_TYPE_1_CYS"/>
    <property type="match status" value="1"/>
</dbReference>
<evidence type="ECO:0000259" key="13">
    <source>
        <dbReference type="PROSITE" id="PS51098"/>
    </source>
</evidence>
<dbReference type="InterPro" id="IPR001996">
    <property type="entry name" value="PTS_IIB_1"/>
</dbReference>
<dbReference type="InterPro" id="IPR003352">
    <property type="entry name" value="PTS_EIIC"/>
</dbReference>
<dbReference type="PROSITE" id="PS51103">
    <property type="entry name" value="PTS_EIIC_TYPE_1"/>
    <property type="match status" value="1"/>
</dbReference>
<protein>
    <submittedName>
        <fullName evidence="15">PTS transporter subunit EIIC</fullName>
    </submittedName>
</protein>
<dbReference type="PANTHER" id="PTHR30175">
    <property type="entry name" value="PHOSPHOTRANSFERASE SYSTEM TRANSPORT PROTEIN"/>
    <property type="match status" value="1"/>
</dbReference>
<evidence type="ECO:0000256" key="9">
    <source>
        <dbReference type="ARBA" id="ARBA00022989"/>
    </source>
</evidence>
<evidence type="ECO:0000256" key="10">
    <source>
        <dbReference type="ARBA" id="ARBA00023136"/>
    </source>
</evidence>
<comment type="caution">
    <text evidence="15">The sequence shown here is derived from an EMBL/GenBank/DDBJ whole genome shotgun (WGS) entry which is preliminary data.</text>
</comment>
<feature type="domain" description="PTS EIIB type-1" evidence="13">
    <location>
        <begin position="6"/>
        <end position="89"/>
    </location>
</feature>